<dbReference type="SUPFAM" id="SSF53448">
    <property type="entry name" value="Nucleotide-diphospho-sugar transferases"/>
    <property type="match status" value="1"/>
</dbReference>
<accession>A0A1Y1YG15</accession>
<dbReference type="InterPro" id="IPR002495">
    <property type="entry name" value="Glyco_trans_8"/>
</dbReference>
<feature type="compositionally biased region" description="Polar residues" evidence="1">
    <location>
        <begin position="439"/>
        <end position="448"/>
    </location>
</feature>
<comment type="caution">
    <text evidence="2">The sequence shown here is derived from an EMBL/GenBank/DDBJ whole genome shotgun (WGS) entry which is preliminary data.</text>
</comment>
<dbReference type="STRING" id="1231657.A0A1Y1YG15"/>
<dbReference type="Pfam" id="PF01501">
    <property type="entry name" value="Glyco_transf_8"/>
    <property type="match status" value="1"/>
</dbReference>
<organism evidence="2 3">
    <name type="scientific">Clohesyomyces aquaticus</name>
    <dbReference type="NCBI Taxonomy" id="1231657"/>
    <lineage>
        <taxon>Eukaryota</taxon>
        <taxon>Fungi</taxon>
        <taxon>Dikarya</taxon>
        <taxon>Ascomycota</taxon>
        <taxon>Pezizomycotina</taxon>
        <taxon>Dothideomycetes</taxon>
        <taxon>Pleosporomycetidae</taxon>
        <taxon>Pleosporales</taxon>
        <taxon>Lindgomycetaceae</taxon>
        <taxon>Clohesyomyces</taxon>
    </lineage>
</organism>
<feature type="region of interest" description="Disordered" evidence="1">
    <location>
        <begin position="426"/>
        <end position="448"/>
    </location>
</feature>
<dbReference type="InterPro" id="IPR050587">
    <property type="entry name" value="GNT1/Glycosyltrans_8"/>
</dbReference>
<name>A0A1Y1YG15_9PLEO</name>
<dbReference type="AlphaFoldDB" id="A0A1Y1YG15"/>
<reference evidence="2 3" key="1">
    <citation type="submission" date="2016-07" db="EMBL/GenBank/DDBJ databases">
        <title>Pervasive Adenine N6-methylation of Active Genes in Fungi.</title>
        <authorList>
            <consortium name="DOE Joint Genome Institute"/>
            <person name="Mondo S.J."/>
            <person name="Dannebaum R.O."/>
            <person name="Kuo R.C."/>
            <person name="Labutti K."/>
            <person name="Haridas S."/>
            <person name="Kuo A."/>
            <person name="Salamov A."/>
            <person name="Ahrendt S.R."/>
            <person name="Lipzen A."/>
            <person name="Sullivan W."/>
            <person name="Andreopoulos W.B."/>
            <person name="Clum A."/>
            <person name="Lindquist E."/>
            <person name="Daum C."/>
            <person name="Ramamoorthy G.K."/>
            <person name="Gryganskyi A."/>
            <person name="Culley D."/>
            <person name="Magnuson J.K."/>
            <person name="James T.Y."/>
            <person name="O'Malley M.A."/>
            <person name="Stajich J.E."/>
            <person name="Spatafora J.W."/>
            <person name="Visel A."/>
            <person name="Grigoriev I.V."/>
        </authorList>
    </citation>
    <scope>NUCLEOTIDE SEQUENCE [LARGE SCALE GENOMIC DNA]</scope>
    <source>
        <strain evidence="2 3">CBS 115471</strain>
    </source>
</reference>
<gene>
    <name evidence="2" type="ORF">BCR34DRAFT_643185</name>
</gene>
<evidence type="ECO:0000313" key="2">
    <source>
        <dbReference type="EMBL" id="ORX96554.1"/>
    </source>
</evidence>
<evidence type="ECO:0000313" key="3">
    <source>
        <dbReference type="Proteomes" id="UP000193144"/>
    </source>
</evidence>
<dbReference type="OrthoDB" id="2014201at2759"/>
<dbReference type="GO" id="GO:0016757">
    <property type="term" value="F:glycosyltransferase activity"/>
    <property type="evidence" value="ECO:0007669"/>
    <property type="project" value="InterPro"/>
</dbReference>
<evidence type="ECO:0000256" key="1">
    <source>
        <dbReference type="SAM" id="MobiDB-lite"/>
    </source>
</evidence>
<dbReference type="InterPro" id="IPR029044">
    <property type="entry name" value="Nucleotide-diphossugar_trans"/>
</dbReference>
<protein>
    <submittedName>
        <fullName evidence="2">Nucleotide-diphospho-sugar transferase</fullName>
    </submittedName>
</protein>
<dbReference type="EMBL" id="MCFA01000254">
    <property type="protein sequence ID" value="ORX96554.1"/>
    <property type="molecule type" value="Genomic_DNA"/>
</dbReference>
<dbReference type="Proteomes" id="UP000193144">
    <property type="component" value="Unassembled WGS sequence"/>
</dbReference>
<sequence length="448" mass="51000">MSTSTSNPSKNAYATLLTRPSYLAGVILLAYTLHNYSPSTPLIVLYTPEDSLPKPCLDALEIEARFSNIILRKVEHVRIPKGGRDRDGRDGREDGIVAERFTDTWTKLRVFEVCGLGFEKVCFLDADMLVLRDPSPIVFEDSYWEEAHVDRKMGILATHVCVCNLDSDSWAPKAWNKENCAYTNAKTDEVPEVEAESETKGIFNSGMFVFHPSPQLADLVSETFEYMLVERLRGYQFPDQDFLNEVFRGRWGGLPWCVNALKTWRYWHRDMWRDGGCRVLHYIVDKPWAGRVVRDREGRESAGYKGLDSVTHGWWWGQWESWRAERMGDGEGEGKREVEIGERWVAKERGEGEEGNEELRAVGGGAQDFARKWGDGKPEGENAVANDDTVAGGPVLRKKMLGERGHGPVFRNMPMLGCPAWRSEWRGRHDRGMYKNRSKTPTSSTSYS</sequence>
<dbReference type="Gene3D" id="3.90.550.10">
    <property type="entry name" value="Spore Coat Polysaccharide Biosynthesis Protein SpsA, Chain A"/>
    <property type="match status" value="1"/>
</dbReference>
<keyword evidence="3" id="KW-1185">Reference proteome</keyword>
<keyword evidence="2" id="KW-0808">Transferase</keyword>
<proteinExistence type="predicted"/>
<dbReference type="PANTHER" id="PTHR11183">
    <property type="entry name" value="GLYCOGENIN SUBFAMILY MEMBER"/>
    <property type="match status" value="1"/>
</dbReference>